<feature type="transmembrane region" description="Helical" evidence="2">
    <location>
        <begin position="141"/>
        <end position="163"/>
    </location>
</feature>
<reference evidence="3 4" key="1">
    <citation type="submission" date="2023-08" db="EMBL/GenBank/DDBJ databases">
        <title>Functional and genomic diversity of the sorghum phyllosphere microbiome.</title>
        <authorList>
            <person name="Shade A."/>
        </authorList>
    </citation>
    <scope>NUCLEOTIDE SEQUENCE [LARGE SCALE GENOMIC DNA]</scope>
    <source>
        <strain evidence="3 4">SORGH_AS_0445</strain>
    </source>
</reference>
<protein>
    <submittedName>
        <fullName evidence="3">Uncharacterized protein</fullName>
    </submittedName>
</protein>
<dbReference type="InterPro" id="IPR046231">
    <property type="entry name" value="DUF6264"/>
</dbReference>
<dbReference type="Pfam" id="PF19779">
    <property type="entry name" value="DUF6264"/>
    <property type="match status" value="1"/>
</dbReference>
<evidence type="ECO:0000313" key="4">
    <source>
        <dbReference type="Proteomes" id="UP001249291"/>
    </source>
</evidence>
<gene>
    <name evidence="3" type="ORF">QE375_000454</name>
</gene>
<evidence type="ECO:0000256" key="2">
    <source>
        <dbReference type="SAM" id="Phobius"/>
    </source>
</evidence>
<comment type="caution">
    <text evidence="3">The sequence shown here is derived from an EMBL/GenBank/DDBJ whole genome shotgun (WGS) entry which is preliminary data.</text>
</comment>
<feature type="transmembrane region" description="Helical" evidence="2">
    <location>
        <begin position="111"/>
        <end position="129"/>
    </location>
</feature>
<name>A0ABU1HLH9_9MICO</name>
<feature type="transmembrane region" description="Helical" evidence="2">
    <location>
        <begin position="62"/>
        <end position="83"/>
    </location>
</feature>
<keyword evidence="2" id="KW-0812">Transmembrane</keyword>
<accession>A0ABU1HLH9</accession>
<dbReference type="Proteomes" id="UP001249291">
    <property type="component" value="Unassembled WGS sequence"/>
</dbReference>
<keyword evidence="4" id="KW-1185">Reference proteome</keyword>
<feature type="region of interest" description="Disordered" evidence="1">
    <location>
        <begin position="1"/>
        <end position="54"/>
    </location>
</feature>
<organism evidence="3 4">
    <name type="scientific">Microbacterium foliorum</name>
    <dbReference type="NCBI Taxonomy" id="104336"/>
    <lineage>
        <taxon>Bacteria</taxon>
        <taxon>Bacillati</taxon>
        <taxon>Actinomycetota</taxon>
        <taxon>Actinomycetes</taxon>
        <taxon>Micrococcales</taxon>
        <taxon>Microbacteriaceae</taxon>
        <taxon>Microbacterium</taxon>
    </lineage>
</organism>
<evidence type="ECO:0000313" key="3">
    <source>
        <dbReference type="EMBL" id="MDR6140900.1"/>
    </source>
</evidence>
<dbReference type="RefSeq" id="WP_309687044.1">
    <property type="nucleotide sequence ID" value="NZ_JAVIZQ010000001.1"/>
</dbReference>
<proteinExistence type="predicted"/>
<evidence type="ECO:0000256" key="1">
    <source>
        <dbReference type="SAM" id="MobiDB-lite"/>
    </source>
</evidence>
<dbReference type="EMBL" id="JAVIZQ010000001">
    <property type="protein sequence ID" value="MDR6140900.1"/>
    <property type="molecule type" value="Genomic_DNA"/>
</dbReference>
<sequence>MTDQRPQYGEIATLDEQRRAAGLPPLGEVPTAEVGAPSSRPAPTGSAPTGSAAARPRPVDRFVTIALLAYGLVNVVMTGLSYLDFSTAMNQMMSVLGVDGEFTNFAQGRTWGTIAAIVLAVGWSLTAFFSIRRLRTGKRSWWVPLAGAAITLLVASVCASIPLMNDPAFIDFVAKTAGQ</sequence>
<keyword evidence="2" id="KW-1133">Transmembrane helix</keyword>
<keyword evidence="2" id="KW-0472">Membrane</keyword>